<dbReference type="RefSeq" id="WP_310412268.1">
    <property type="nucleotide sequence ID" value="NZ_JAVDYC010000001.1"/>
</dbReference>
<evidence type="ECO:0008006" key="5">
    <source>
        <dbReference type="Google" id="ProtNLM"/>
    </source>
</evidence>
<evidence type="ECO:0000313" key="4">
    <source>
        <dbReference type="Proteomes" id="UP001183629"/>
    </source>
</evidence>
<feature type="region of interest" description="Disordered" evidence="1">
    <location>
        <begin position="297"/>
        <end position="316"/>
    </location>
</feature>
<sequence>MAKTQRASSAAIGTDTSATIFDRIDQFRMFIRPRPLRGSAGPTQHLPRWAGYVIDGARTTSPVVQVDGQGMRHRALTGSDQALINFSVGSPRSARQQTRGRWIGDHVPPGISPGKEETMSGTQIAVLIVVAVIVLAVAGVAVFLGRNRSRRRLQERFGPEYDRTVEESGSREAAEKELLERERRHAELTLTPLSAESRTRYSTEWERVQAMFIDSPVTAVAEADELVTQLIAERGYPTENYEEQLSHLSVEHANTLGHYRDAHEISVASARGEASTEQLRKALVHYRALFGELLEADPVPPVSPASSTENTHTSHR</sequence>
<keyword evidence="2" id="KW-0472">Membrane</keyword>
<accession>A0AAE4CQX0</accession>
<evidence type="ECO:0000256" key="2">
    <source>
        <dbReference type="SAM" id="Phobius"/>
    </source>
</evidence>
<organism evidence="3 4">
    <name type="scientific">Catenuloplanes niger</name>
    <dbReference type="NCBI Taxonomy" id="587534"/>
    <lineage>
        <taxon>Bacteria</taxon>
        <taxon>Bacillati</taxon>
        <taxon>Actinomycetota</taxon>
        <taxon>Actinomycetes</taxon>
        <taxon>Micromonosporales</taxon>
        <taxon>Micromonosporaceae</taxon>
        <taxon>Catenuloplanes</taxon>
    </lineage>
</organism>
<evidence type="ECO:0000256" key="1">
    <source>
        <dbReference type="SAM" id="MobiDB-lite"/>
    </source>
</evidence>
<evidence type="ECO:0000313" key="3">
    <source>
        <dbReference type="EMBL" id="MDR7322226.1"/>
    </source>
</evidence>
<protein>
    <recommendedName>
        <fullName evidence="5">Secreted protein</fullName>
    </recommendedName>
</protein>
<feature type="transmembrane region" description="Helical" evidence="2">
    <location>
        <begin position="124"/>
        <end position="144"/>
    </location>
</feature>
<dbReference type="AlphaFoldDB" id="A0AAE4CQX0"/>
<feature type="region of interest" description="Disordered" evidence="1">
    <location>
        <begin position="95"/>
        <end position="116"/>
    </location>
</feature>
<keyword evidence="4" id="KW-1185">Reference proteome</keyword>
<reference evidence="3 4" key="1">
    <citation type="submission" date="2023-07" db="EMBL/GenBank/DDBJ databases">
        <title>Sequencing the genomes of 1000 actinobacteria strains.</title>
        <authorList>
            <person name="Klenk H.-P."/>
        </authorList>
    </citation>
    <scope>NUCLEOTIDE SEQUENCE [LARGE SCALE GENOMIC DNA]</scope>
    <source>
        <strain evidence="3 4">DSM 44711</strain>
    </source>
</reference>
<dbReference type="EMBL" id="JAVDYC010000001">
    <property type="protein sequence ID" value="MDR7322226.1"/>
    <property type="molecule type" value="Genomic_DNA"/>
</dbReference>
<comment type="caution">
    <text evidence="3">The sequence shown here is derived from an EMBL/GenBank/DDBJ whole genome shotgun (WGS) entry which is preliminary data.</text>
</comment>
<name>A0AAE4CQX0_9ACTN</name>
<keyword evidence="2" id="KW-0812">Transmembrane</keyword>
<dbReference type="Proteomes" id="UP001183629">
    <property type="component" value="Unassembled WGS sequence"/>
</dbReference>
<keyword evidence="2" id="KW-1133">Transmembrane helix</keyword>
<gene>
    <name evidence="3" type="ORF">J2S44_002476</name>
</gene>
<proteinExistence type="predicted"/>